<gene>
    <name evidence="8" type="ORF">GCM10008908_32950</name>
</gene>
<evidence type="ECO:0000313" key="9">
    <source>
        <dbReference type="Proteomes" id="UP001501047"/>
    </source>
</evidence>
<dbReference type="Pfam" id="PF06271">
    <property type="entry name" value="RDD"/>
    <property type="match status" value="1"/>
</dbReference>
<dbReference type="InterPro" id="IPR010432">
    <property type="entry name" value="RDD"/>
</dbReference>
<evidence type="ECO:0000313" key="8">
    <source>
        <dbReference type="EMBL" id="GAA0777588.1"/>
    </source>
</evidence>
<keyword evidence="5" id="KW-0175">Coiled coil</keyword>
<feature type="domain" description="RDD" evidence="7">
    <location>
        <begin position="66"/>
        <end position="136"/>
    </location>
</feature>
<keyword evidence="4 6" id="KW-0472">Membrane</keyword>
<evidence type="ECO:0000256" key="6">
    <source>
        <dbReference type="SAM" id="Phobius"/>
    </source>
</evidence>
<feature type="transmembrane region" description="Helical" evidence="6">
    <location>
        <begin position="75"/>
        <end position="96"/>
    </location>
</feature>
<keyword evidence="3 6" id="KW-1133">Transmembrane helix</keyword>
<keyword evidence="9" id="KW-1185">Reference proteome</keyword>
<dbReference type="RefSeq" id="WP_343827615.1">
    <property type="nucleotide sequence ID" value="NZ_BAAACI010000008.1"/>
</dbReference>
<evidence type="ECO:0000259" key="7">
    <source>
        <dbReference type="Pfam" id="PF06271"/>
    </source>
</evidence>
<evidence type="ECO:0000256" key="5">
    <source>
        <dbReference type="SAM" id="Coils"/>
    </source>
</evidence>
<comment type="subcellular location">
    <subcellularLocation>
        <location evidence="1">Membrane</location>
        <topology evidence="1">Multi-pass membrane protein</topology>
    </subcellularLocation>
</comment>
<protein>
    <recommendedName>
        <fullName evidence="7">RDD domain-containing protein</fullName>
    </recommendedName>
</protein>
<proteinExistence type="predicted"/>
<evidence type="ECO:0000256" key="1">
    <source>
        <dbReference type="ARBA" id="ARBA00004141"/>
    </source>
</evidence>
<evidence type="ECO:0000256" key="3">
    <source>
        <dbReference type="ARBA" id="ARBA00022989"/>
    </source>
</evidence>
<feature type="transmembrane region" description="Helical" evidence="6">
    <location>
        <begin position="102"/>
        <end position="119"/>
    </location>
</feature>
<evidence type="ECO:0000256" key="2">
    <source>
        <dbReference type="ARBA" id="ARBA00022692"/>
    </source>
</evidence>
<dbReference type="Proteomes" id="UP001501047">
    <property type="component" value="Unassembled WGS sequence"/>
</dbReference>
<evidence type="ECO:0000256" key="4">
    <source>
        <dbReference type="ARBA" id="ARBA00023136"/>
    </source>
</evidence>
<comment type="caution">
    <text evidence="8">The sequence shown here is derived from an EMBL/GenBank/DDBJ whole genome shotgun (WGS) entry which is preliminary data.</text>
</comment>
<feature type="coiled-coil region" evidence="5">
    <location>
        <begin position="25"/>
        <end position="59"/>
    </location>
</feature>
<accession>A0ABN1KWC0</accession>
<organism evidence="8 9">
    <name type="scientific">Clostridium subterminale</name>
    <dbReference type="NCBI Taxonomy" id="1550"/>
    <lineage>
        <taxon>Bacteria</taxon>
        <taxon>Bacillati</taxon>
        <taxon>Bacillota</taxon>
        <taxon>Clostridia</taxon>
        <taxon>Eubacteriales</taxon>
        <taxon>Clostridiaceae</taxon>
        <taxon>Clostridium</taxon>
    </lineage>
</organism>
<keyword evidence="2 6" id="KW-0812">Transmembrane</keyword>
<reference evidence="8 9" key="1">
    <citation type="journal article" date="2019" name="Int. J. Syst. Evol. Microbiol.">
        <title>The Global Catalogue of Microorganisms (GCM) 10K type strain sequencing project: providing services to taxonomists for standard genome sequencing and annotation.</title>
        <authorList>
            <consortium name="The Broad Institute Genomics Platform"/>
            <consortium name="The Broad Institute Genome Sequencing Center for Infectious Disease"/>
            <person name="Wu L."/>
            <person name="Ma J."/>
        </authorList>
    </citation>
    <scope>NUCLEOTIDE SEQUENCE [LARGE SCALE GENOMIC DNA]</scope>
    <source>
        <strain evidence="8 9">JCM 1417</strain>
    </source>
</reference>
<sequence>MLKDEENIKSENDIIEEENITEETIVETQENMEATLENAEELEKIEEVEESSNEEIKNKSGFLAKLGASIIDQGISLLASFVLLYLFNLILMPFGYKVGDKVSVFLVIYVIVNILYGIIMEATKLKRTIGKAILKL</sequence>
<dbReference type="EMBL" id="BAAACI010000008">
    <property type="protein sequence ID" value="GAA0777588.1"/>
    <property type="molecule type" value="Genomic_DNA"/>
</dbReference>
<name>A0ABN1KWC0_CLOSU</name>